<feature type="region of interest" description="Disordered" evidence="1">
    <location>
        <begin position="330"/>
        <end position="352"/>
    </location>
</feature>
<sequence>MSYEVDFLPVGDSYGDAIVIRYGDESGSFLHIVDGGRTDTADTILEHLQKYYPTFFINHMVVSHADNDHACGLIGVMKKVAVKHLWMNRPWLYAHQILHHFHGNFTLQGLIDDIKGRHPYLVELAELANAQGTVIHEVFQGDIIGAFRVLAPAKARYIDSIPDMEKSPTSYRAENAASQSFGLLRSIVEAAKKWFDEAWDVETLAENTSTSASNESCVVQYAELDGKGILLTADVGPVGLTEAADYAAALGLNRPQFVQVPHHGSRHNVTPPILDRWLGPRQPQGTFIGTAFCSIGANKPDYPRGQVKNAFMRRGFQVYSTRTKWLSHSAGGGHAGAAAATPEEFSTKVEAP</sequence>
<dbReference type="PANTHER" id="PTHR30619:SF1">
    <property type="entry name" value="RECOMBINATION PROTEIN 2"/>
    <property type="match status" value="1"/>
</dbReference>
<dbReference type="PANTHER" id="PTHR30619">
    <property type="entry name" value="DNA INTERNALIZATION/COMPETENCE PROTEIN COMEC/REC2"/>
    <property type="match status" value="1"/>
</dbReference>
<keyword evidence="3" id="KW-1185">Reference proteome</keyword>
<proteinExistence type="predicted"/>
<reference evidence="2 3" key="1">
    <citation type="submission" date="2023-07" db="EMBL/GenBank/DDBJ databases">
        <title>Sorghum-associated microbial communities from plants grown in Nebraska, USA.</title>
        <authorList>
            <person name="Schachtman D."/>
        </authorList>
    </citation>
    <scope>NUCLEOTIDE SEQUENCE [LARGE SCALE GENOMIC DNA]</scope>
    <source>
        <strain evidence="2 3">BE316</strain>
    </source>
</reference>
<evidence type="ECO:0000256" key="1">
    <source>
        <dbReference type="SAM" id="MobiDB-lite"/>
    </source>
</evidence>
<dbReference type="SUPFAM" id="SSF56281">
    <property type="entry name" value="Metallo-hydrolase/oxidoreductase"/>
    <property type="match status" value="1"/>
</dbReference>
<dbReference type="InterPro" id="IPR036866">
    <property type="entry name" value="RibonucZ/Hydroxyglut_hydro"/>
</dbReference>
<name>A0ABU2AJW5_9BURK</name>
<keyword evidence="2" id="KW-0378">Hydrolase</keyword>
<organism evidence="2 3">
    <name type="scientific">Roseateles asaccharophilus</name>
    <dbReference type="NCBI Taxonomy" id="582607"/>
    <lineage>
        <taxon>Bacteria</taxon>
        <taxon>Pseudomonadati</taxon>
        <taxon>Pseudomonadota</taxon>
        <taxon>Betaproteobacteria</taxon>
        <taxon>Burkholderiales</taxon>
        <taxon>Sphaerotilaceae</taxon>
        <taxon>Roseateles</taxon>
    </lineage>
</organism>
<evidence type="ECO:0000313" key="3">
    <source>
        <dbReference type="Proteomes" id="UP001180825"/>
    </source>
</evidence>
<gene>
    <name evidence="2" type="ORF">J2X21_005432</name>
</gene>
<dbReference type="Proteomes" id="UP001180825">
    <property type="component" value="Unassembled WGS sequence"/>
</dbReference>
<dbReference type="EMBL" id="JAVDXV010000015">
    <property type="protein sequence ID" value="MDR7336258.1"/>
    <property type="molecule type" value="Genomic_DNA"/>
</dbReference>
<protein>
    <submittedName>
        <fullName evidence="2">Beta-lactamase superfamily II metal-dependent hydrolase</fullName>
    </submittedName>
</protein>
<dbReference type="InterPro" id="IPR052159">
    <property type="entry name" value="Competence_DNA_uptake"/>
</dbReference>
<dbReference type="Gene3D" id="3.60.15.10">
    <property type="entry name" value="Ribonuclease Z/Hydroxyacylglutathione hydrolase-like"/>
    <property type="match status" value="1"/>
</dbReference>
<evidence type="ECO:0000313" key="2">
    <source>
        <dbReference type="EMBL" id="MDR7336258.1"/>
    </source>
</evidence>
<dbReference type="RefSeq" id="WP_310333259.1">
    <property type="nucleotide sequence ID" value="NZ_JAVDXV010000015.1"/>
</dbReference>
<accession>A0ABU2AJW5</accession>
<dbReference type="GO" id="GO:0016787">
    <property type="term" value="F:hydrolase activity"/>
    <property type="evidence" value="ECO:0007669"/>
    <property type="project" value="UniProtKB-KW"/>
</dbReference>
<comment type="caution">
    <text evidence="2">The sequence shown here is derived from an EMBL/GenBank/DDBJ whole genome shotgun (WGS) entry which is preliminary data.</text>
</comment>